<evidence type="ECO:0000313" key="1">
    <source>
        <dbReference type="EMBL" id="OWT42566.1"/>
    </source>
</evidence>
<proteinExistence type="predicted"/>
<dbReference type="EMBL" id="LSBJ02000012">
    <property type="protein sequence ID" value="OWT42566.1"/>
    <property type="molecule type" value="Genomic_DNA"/>
</dbReference>
<dbReference type="Proteomes" id="UP000078397">
    <property type="component" value="Unassembled WGS sequence"/>
</dbReference>
<sequence>MLGGQTLLLWRPPSLSSITPSCPGLRTLMRGFPFFQCGMYLKAATLNCIRFQPPTPDLHMSSFGSSRVEPNKTIAPKATELKEFHNPPLPVTAPGDTLNKLGHDGNLCRHWTIFTIE</sequence>
<name>A0A219AP21_METCM</name>
<dbReference type="KEGG" id="pchm:VFPPC_18305"/>
<protein>
    <submittedName>
        <fullName evidence="1">Uncharacterized protein</fullName>
    </submittedName>
</protein>
<dbReference type="RefSeq" id="XP_022285067.1">
    <property type="nucleotide sequence ID" value="XM_022429939.1"/>
</dbReference>
<organism evidence="1 2">
    <name type="scientific">Pochonia chlamydosporia 170</name>
    <dbReference type="NCBI Taxonomy" id="1380566"/>
    <lineage>
        <taxon>Eukaryota</taxon>
        <taxon>Fungi</taxon>
        <taxon>Dikarya</taxon>
        <taxon>Ascomycota</taxon>
        <taxon>Pezizomycotina</taxon>
        <taxon>Sordariomycetes</taxon>
        <taxon>Hypocreomycetidae</taxon>
        <taxon>Hypocreales</taxon>
        <taxon>Clavicipitaceae</taxon>
        <taxon>Pochonia</taxon>
    </lineage>
</organism>
<keyword evidence="2" id="KW-1185">Reference proteome</keyword>
<evidence type="ECO:0000313" key="2">
    <source>
        <dbReference type="Proteomes" id="UP000078397"/>
    </source>
</evidence>
<accession>A0A219AP21</accession>
<dbReference type="GeneID" id="33937125"/>
<gene>
    <name evidence="1" type="ORF">VFPPC_18305</name>
</gene>
<dbReference type="AlphaFoldDB" id="A0A219AP21"/>
<reference evidence="1 2" key="1">
    <citation type="journal article" date="2016" name="PLoS Pathog.">
        <title>Biosynthesis of antibiotic leucinostatins in bio-control fungus Purpureocillium lilacinum and their inhibition on phytophthora revealed by genome mining.</title>
        <authorList>
            <person name="Wang G."/>
            <person name="Liu Z."/>
            <person name="Lin R."/>
            <person name="Li E."/>
            <person name="Mao Z."/>
            <person name="Ling J."/>
            <person name="Yang Y."/>
            <person name="Yin W.B."/>
            <person name="Xie B."/>
        </authorList>
    </citation>
    <scope>NUCLEOTIDE SEQUENCE [LARGE SCALE GENOMIC DNA]</scope>
    <source>
        <strain evidence="1">170</strain>
    </source>
</reference>
<comment type="caution">
    <text evidence="1">The sequence shown here is derived from an EMBL/GenBank/DDBJ whole genome shotgun (WGS) entry which is preliminary data.</text>
</comment>